<evidence type="ECO:0000256" key="7">
    <source>
        <dbReference type="PROSITE-ProRule" id="PRU10141"/>
    </source>
</evidence>
<keyword evidence="9" id="KW-0472">Membrane</keyword>
<keyword evidence="9" id="KW-1133">Transmembrane helix</keyword>
<dbReference type="InterPro" id="IPR008271">
    <property type="entry name" value="Ser/Thr_kinase_AS"/>
</dbReference>
<feature type="domain" description="Protein kinase" evidence="10">
    <location>
        <begin position="16"/>
        <end position="278"/>
    </location>
</feature>
<dbReference type="CDD" id="cd14014">
    <property type="entry name" value="STKc_PknB_like"/>
    <property type="match status" value="1"/>
</dbReference>
<dbReference type="GO" id="GO:0004674">
    <property type="term" value="F:protein serine/threonine kinase activity"/>
    <property type="evidence" value="ECO:0007669"/>
    <property type="project" value="UniProtKB-EC"/>
</dbReference>
<dbReference type="PROSITE" id="PS00108">
    <property type="entry name" value="PROTEIN_KINASE_ST"/>
    <property type="match status" value="1"/>
</dbReference>
<evidence type="ECO:0000256" key="2">
    <source>
        <dbReference type="ARBA" id="ARBA00022527"/>
    </source>
</evidence>
<dbReference type="PANTHER" id="PTHR43289">
    <property type="entry name" value="MITOGEN-ACTIVATED PROTEIN KINASE KINASE KINASE 20-RELATED"/>
    <property type="match status" value="1"/>
</dbReference>
<dbReference type="PANTHER" id="PTHR43289:SF6">
    <property type="entry name" value="SERINE_THREONINE-PROTEIN KINASE NEKL-3"/>
    <property type="match status" value="1"/>
</dbReference>
<evidence type="ECO:0000313" key="12">
    <source>
        <dbReference type="Proteomes" id="UP001596011"/>
    </source>
</evidence>
<comment type="caution">
    <text evidence="11">The sequence shown here is derived from an EMBL/GenBank/DDBJ whole genome shotgun (WGS) entry which is preliminary data.</text>
</comment>
<dbReference type="Pfam" id="PF00069">
    <property type="entry name" value="Pkinase"/>
    <property type="match status" value="1"/>
</dbReference>
<evidence type="ECO:0000313" key="11">
    <source>
        <dbReference type="EMBL" id="MFC4628992.1"/>
    </source>
</evidence>
<keyword evidence="3 11" id="KW-0808">Transferase</keyword>
<evidence type="ECO:0000256" key="8">
    <source>
        <dbReference type="SAM" id="MobiDB-lite"/>
    </source>
</evidence>
<name>A0ABV9HGP6_9MICO</name>
<evidence type="ECO:0000256" key="9">
    <source>
        <dbReference type="SAM" id="Phobius"/>
    </source>
</evidence>
<dbReference type="InterPro" id="IPR000719">
    <property type="entry name" value="Prot_kinase_dom"/>
</dbReference>
<evidence type="ECO:0000256" key="1">
    <source>
        <dbReference type="ARBA" id="ARBA00012513"/>
    </source>
</evidence>
<keyword evidence="2" id="KW-0723">Serine/threonine-protein kinase</keyword>
<evidence type="ECO:0000256" key="4">
    <source>
        <dbReference type="ARBA" id="ARBA00022741"/>
    </source>
</evidence>
<dbReference type="PROSITE" id="PS50011">
    <property type="entry name" value="PROTEIN_KINASE_DOM"/>
    <property type="match status" value="1"/>
</dbReference>
<dbReference type="Proteomes" id="UP001596011">
    <property type="component" value="Unassembled WGS sequence"/>
</dbReference>
<feature type="region of interest" description="Disordered" evidence="8">
    <location>
        <begin position="379"/>
        <end position="403"/>
    </location>
</feature>
<protein>
    <recommendedName>
        <fullName evidence="1">non-specific serine/threonine protein kinase</fullName>
        <ecNumber evidence="1">2.7.11.1</ecNumber>
    </recommendedName>
</protein>
<organism evidence="11 12">
    <name type="scientific">Promicromonospora alba</name>
    <dbReference type="NCBI Taxonomy" id="1616110"/>
    <lineage>
        <taxon>Bacteria</taxon>
        <taxon>Bacillati</taxon>
        <taxon>Actinomycetota</taxon>
        <taxon>Actinomycetes</taxon>
        <taxon>Micrococcales</taxon>
        <taxon>Promicromonosporaceae</taxon>
        <taxon>Promicromonospora</taxon>
    </lineage>
</organism>
<dbReference type="RefSeq" id="WP_377135646.1">
    <property type="nucleotide sequence ID" value="NZ_JBHSFI010000004.1"/>
</dbReference>
<keyword evidence="6 7" id="KW-0067">ATP-binding</keyword>
<keyword evidence="5 11" id="KW-0418">Kinase</keyword>
<evidence type="ECO:0000259" key="10">
    <source>
        <dbReference type="PROSITE" id="PS50011"/>
    </source>
</evidence>
<gene>
    <name evidence="11" type="ORF">ACFO6V_12170</name>
</gene>
<keyword evidence="4 7" id="KW-0547">Nucleotide-binding</keyword>
<accession>A0ABV9HGP6</accession>
<feature type="transmembrane region" description="Helical" evidence="9">
    <location>
        <begin position="408"/>
        <end position="429"/>
    </location>
</feature>
<dbReference type="EC" id="2.7.11.1" evidence="1"/>
<feature type="binding site" evidence="7">
    <location>
        <position position="45"/>
    </location>
    <ligand>
        <name>ATP</name>
        <dbReference type="ChEBI" id="CHEBI:30616"/>
    </ligand>
</feature>
<feature type="region of interest" description="Disordered" evidence="8">
    <location>
        <begin position="432"/>
        <end position="451"/>
    </location>
</feature>
<evidence type="ECO:0000256" key="5">
    <source>
        <dbReference type="ARBA" id="ARBA00022777"/>
    </source>
</evidence>
<keyword evidence="9" id="KW-0812">Transmembrane</keyword>
<dbReference type="EMBL" id="JBHSFI010000004">
    <property type="protein sequence ID" value="MFC4628992.1"/>
    <property type="molecule type" value="Genomic_DNA"/>
</dbReference>
<proteinExistence type="predicted"/>
<dbReference type="Gene3D" id="1.10.510.10">
    <property type="entry name" value="Transferase(Phosphotransferase) domain 1"/>
    <property type="match status" value="1"/>
</dbReference>
<keyword evidence="12" id="KW-1185">Reference proteome</keyword>
<dbReference type="SUPFAM" id="SSF56112">
    <property type="entry name" value="Protein kinase-like (PK-like)"/>
    <property type="match status" value="1"/>
</dbReference>
<dbReference type="SMART" id="SM00220">
    <property type="entry name" value="S_TKc"/>
    <property type="match status" value="1"/>
</dbReference>
<dbReference type="InterPro" id="IPR011009">
    <property type="entry name" value="Kinase-like_dom_sf"/>
</dbReference>
<dbReference type="InterPro" id="IPR017441">
    <property type="entry name" value="Protein_kinase_ATP_BS"/>
</dbReference>
<reference evidence="12" key="1">
    <citation type="journal article" date="2019" name="Int. J. Syst. Evol. Microbiol.">
        <title>The Global Catalogue of Microorganisms (GCM) 10K type strain sequencing project: providing services to taxonomists for standard genome sequencing and annotation.</title>
        <authorList>
            <consortium name="The Broad Institute Genomics Platform"/>
            <consortium name="The Broad Institute Genome Sequencing Center for Infectious Disease"/>
            <person name="Wu L."/>
            <person name="Ma J."/>
        </authorList>
    </citation>
    <scope>NUCLEOTIDE SEQUENCE [LARGE SCALE GENOMIC DNA]</scope>
    <source>
        <strain evidence="12">CCUG 42722</strain>
    </source>
</reference>
<sequence length="546" mass="57845">MSSKRAPSAPPHIAGFEYKKLIGSGGFSDVFLYEQQRPKRLVAVKVLLKEHASDAQRVAFDSEADLMAILGNHPSIVTMYEASVADDGRPYLAMEYCSRPNLGARYRTERFSLAEALRTTIQIAGAVETAHRLGILHRDLKPANILVTQFGHPVLTDFGISSTLEEASAAEGMSIPWSPPESFGDPPVAGKTTDVWALAATCYTLLAGRTPFEVPGGSNTSADLVARVEQAPLPPIGRNDVPPSLEQVLRIAMAKQASSRYPSVLAFARALQQVQVGLARDMTPIDLLDETGAVAEEEEDDDGTRLKNVTAIDPGQRPEAAPPSVGGVRTASGTFAPPARETSGWGPQQGGTESRRTTVPAGFDVPVAAPGWEAPPVEETVHRTRLPEAQATQEPEVEPEDPPSRAGMIWLAVGAVVLVAAVVVGWLVLNGSSDEPDPDGTATVEAGVDPPPDALLGYVPPVQDLAGKAAGDEAVFTWKAPEDFVEGDKFGYRVLSITEKSPPVSVGTDTSVTIPRAEGEQTCVEVFVDRAGKESPKAEQACVPAG</sequence>
<dbReference type="PROSITE" id="PS00107">
    <property type="entry name" value="PROTEIN_KINASE_ATP"/>
    <property type="match status" value="1"/>
</dbReference>
<evidence type="ECO:0000256" key="6">
    <source>
        <dbReference type="ARBA" id="ARBA00022840"/>
    </source>
</evidence>
<feature type="region of interest" description="Disordered" evidence="8">
    <location>
        <begin position="313"/>
        <end position="358"/>
    </location>
</feature>
<evidence type="ECO:0000256" key="3">
    <source>
        <dbReference type="ARBA" id="ARBA00022679"/>
    </source>
</evidence>